<keyword evidence="1" id="KW-1133">Transmembrane helix</keyword>
<sequence>MSRRTLRKVAWVRTREHRYIVVHELADGFGLLPDPYVWYRQQLLGGSLLILGTMIALSVLWTELGLPEAPTTGLGVVVVGVAVQGVLLRISWLAGRQGQDSWPWTHHEMRPMIFGLTGPRLRHRTVADLRRNLAIRGFTEPVLKATSVAQAQIIRRAWTMEVVLRTHDGHELRLTRRNPLGAKRLEAVFRTVLGPELLIP</sequence>
<dbReference type="Proteomes" id="UP000292003">
    <property type="component" value="Unassembled WGS sequence"/>
</dbReference>
<keyword evidence="1" id="KW-0472">Membrane</keyword>
<dbReference type="EMBL" id="SFCC01000002">
    <property type="protein sequence ID" value="RZQ65393.1"/>
    <property type="molecule type" value="Genomic_DNA"/>
</dbReference>
<name>A0A4Q7JF33_9PSEU</name>
<feature type="transmembrane region" description="Helical" evidence="1">
    <location>
        <begin position="43"/>
        <end position="61"/>
    </location>
</feature>
<evidence type="ECO:0000256" key="1">
    <source>
        <dbReference type="SAM" id="Phobius"/>
    </source>
</evidence>
<dbReference type="AlphaFoldDB" id="A0A4Q7JF33"/>
<protein>
    <submittedName>
        <fullName evidence="2">Uncharacterized protein</fullName>
    </submittedName>
</protein>
<evidence type="ECO:0000313" key="3">
    <source>
        <dbReference type="Proteomes" id="UP000292003"/>
    </source>
</evidence>
<organism evidence="2 3">
    <name type="scientific">Amycolatopsis suaedae</name>
    <dbReference type="NCBI Taxonomy" id="2510978"/>
    <lineage>
        <taxon>Bacteria</taxon>
        <taxon>Bacillati</taxon>
        <taxon>Actinomycetota</taxon>
        <taxon>Actinomycetes</taxon>
        <taxon>Pseudonocardiales</taxon>
        <taxon>Pseudonocardiaceae</taxon>
        <taxon>Amycolatopsis</taxon>
    </lineage>
</organism>
<keyword evidence="1" id="KW-0812">Transmembrane</keyword>
<reference evidence="2 3" key="1">
    <citation type="submission" date="2019-02" db="EMBL/GenBank/DDBJ databases">
        <title>Draft genome sequence of Amycolatopsis sp. 8-3EHSu isolated from roots of Suaeda maritima.</title>
        <authorList>
            <person name="Duangmal K."/>
            <person name="Chantavorakit T."/>
        </authorList>
    </citation>
    <scope>NUCLEOTIDE SEQUENCE [LARGE SCALE GENOMIC DNA]</scope>
    <source>
        <strain evidence="2 3">8-3EHSu</strain>
    </source>
</reference>
<feature type="transmembrane region" description="Helical" evidence="1">
    <location>
        <begin position="73"/>
        <end position="92"/>
    </location>
</feature>
<evidence type="ECO:0000313" key="2">
    <source>
        <dbReference type="EMBL" id="RZQ65393.1"/>
    </source>
</evidence>
<gene>
    <name evidence="2" type="ORF">EWH70_05855</name>
</gene>
<keyword evidence="3" id="KW-1185">Reference proteome</keyword>
<accession>A0A4Q7JF33</accession>
<dbReference type="OrthoDB" id="3627982at2"/>
<proteinExistence type="predicted"/>
<comment type="caution">
    <text evidence="2">The sequence shown here is derived from an EMBL/GenBank/DDBJ whole genome shotgun (WGS) entry which is preliminary data.</text>
</comment>